<comment type="similarity">
    <text evidence="1 7">Belongs to the RNA polymerase beta chain family.</text>
</comment>
<evidence type="ECO:0000256" key="6">
    <source>
        <dbReference type="ARBA" id="ARBA00023163"/>
    </source>
</evidence>
<dbReference type="GO" id="GO:0000428">
    <property type="term" value="C:DNA-directed RNA polymerase complex"/>
    <property type="evidence" value="ECO:0007669"/>
    <property type="project" value="UniProtKB-KW"/>
</dbReference>
<feature type="non-terminal residue" evidence="10">
    <location>
        <position position="148"/>
    </location>
</feature>
<name>A0A6P3YDF3_DINQU</name>
<gene>
    <name evidence="10" type="primary">LOC106751494</name>
</gene>
<evidence type="ECO:0000256" key="5">
    <source>
        <dbReference type="ARBA" id="ARBA00022695"/>
    </source>
</evidence>
<evidence type="ECO:0000256" key="2">
    <source>
        <dbReference type="ARBA" id="ARBA00012418"/>
    </source>
</evidence>
<protein>
    <recommendedName>
        <fullName evidence="2">DNA-directed RNA polymerase</fullName>
        <ecNumber evidence="2">2.7.7.6</ecNumber>
    </recommendedName>
</protein>
<dbReference type="OrthoDB" id="10248617at2759"/>
<evidence type="ECO:0000313" key="9">
    <source>
        <dbReference type="Proteomes" id="UP000515204"/>
    </source>
</evidence>
<keyword evidence="5" id="KW-0548">Nucleotidyltransferase</keyword>
<dbReference type="PANTHER" id="PTHR20856">
    <property type="entry name" value="DNA-DIRECTED RNA POLYMERASE I SUBUNIT 2"/>
    <property type="match status" value="1"/>
</dbReference>
<keyword evidence="3" id="KW-0240">DNA-directed RNA polymerase</keyword>
<dbReference type="Gene3D" id="3.90.1100.10">
    <property type="match status" value="1"/>
</dbReference>
<dbReference type="InterPro" id="IPR007645">
    <property type="entry name" value="RNA_pol_Rpb2_3"/>
</dbReference>
<accession>A0A6P3YDF3</accession>
<dbReference type="KEGG" id="dqu:106751494"/>
<proteinExistence type="inferred from homology"/>
<dbReference type="AlphaFoldDB" id="A0A6P3YDF3"/>
<dbReference type="EC" id="2.7.7.6" evidence="2"/>
<evidence type="ECO:0000313" key="10">
    <source>
        <dbReference type="RefSeq" id="XP_014487877.1"/>
    </source>
</evidence>
<evidence type="ECO:0000259" key="8">
    <source>
        <dbReference type="Pfam" id="PF04565"/>
    </source>
</evidence>
<evidence type="ECO:0000256" key="3">
    <source>
        <dbReference type="ARBA" id="ARBA00022478"/>
    </source>
</evidence>
<evidence type="ECO:0000256" key="1">
    <source>
        <dbReference type="ARBA" id="ARBA00006835"/>
    </source>
</evidence>
<dbReference type="Pfam" id="PF04565">
    <property type="entry name" value="RNA_pol_Rpb2_3"/>
    <property type="match status" value="1"/>
</dbReference>
<keyword evidence="6" id="KW-0804">Transcription</keyword>
<reference evidence="10" key="1">
    <citation type="submission" date="2025-08" db="UniProtKB">
        <authorList>
            <consortium name="RefSeq"/>
        </authorList>
    </citation>
    <scope>IDENTIFICATION</scope>
</reference>
<feature type="domain" description="RNA polymerase Rpb2" evidence="8">
    <location>
        <begin position="110"/>
        <end position="148"/>
    </location>
</feature>
<dbReference type="Proteomes" id="UP000515204">
    <property type="component" value="Unplaced"/>
</dbReference>
<dbReference type="GO" id="GO:0003677">
    <property type="term" value="F:DNA binding"/>
    <property type="evidence" value="ECO:0007669"/>
    <property type="project" value="InterPro"/>
</dbReference>
<dbReference type="SUPFAM" id="SSF64484">
    <property type="entry name" value="beta and beta-prime subunits of DNA dependent RNA-polymerase"/>
    <property type="match status" value="1"/>
</dbReference>
<sequence>MTKKLFALANNKCAIEGANGVMMQECLLGGHLYLQVIKEKLVSWLTSLKVSILKRAKSAGNRYILSIQEMLNCCKFGSSIESQMESFLSTGNLRSSTGLGLTQSTGLTIVAENINRMRYMNHFRAIHRGSFFQGMRTTEARQLLPDAW</sequence>
<organism evidence="9 10">
    <name type="scientific">Dinoponera quadriceps</name>
    <name type="common">South American ant</name>
    <dbReference type="NCBI Taxonomy" id="609295"/>
    <lineage>
        <taxon>Eukaryota</taxon>
        <taxon>Metazoa</taxon>
        <taxon>Ecdysozoa</taxon>
        <taxon>Arthropoda</taxon>
        <taxon>Hexapoda</taxon>
        <taxon>Insecta</taxon>
        <taxon>Pterygota</taxon>
        <taxon>Neoptera</taxon>
        <taxon>Endopterygota</taxon>
        <taxon>Hymenoptera</taxon>
        <taxon>Apocrita</taxon>
        <taxon>Aculeata</taxon>
        <taxon>Formicoidea</taxon>
        <taxon>Formicidae</taxon>
        <taxon>Ponerinae</taxon>
        <taxon>Ponerini</taxon>
        <taxon>Dinoponera</taxon>
    </lineage>
</organism>
<dbReference type="InterPro" id="IPR015712">
    <property type="entry name" value="DNA-dir_RNA_pol_su2"/>
</dbReference>
<dbReference type="GO" id="GO:0032549">
    <property type="term" value="F:ribonucleoside binding"/>
    <property type="evidence" value="ECO:0007669"/>
    <property type="project" value="InterPro"/>
</dbReference>
<dbReference type="RefSeq" id="XP_014487877.1">
    <property type="nucleotide sequence ID" value="XM_014632391.1"/>
</dbReference>
<dbReference type="GeneID" id="106751494"/>
<keyword evidence="4" id="KW-0808">Transferase</keyword>
<dbReference type="GO" id="GO:0006351">
    <property type="term" value="P:DNA-templated transcription"/>
    <property type="evidence" value="ECO:0007669"/>
    <property type="project" value="InterPro"/>
</dbReference>
<evidence type="ECO:0000256" key="4">
    <source>
        <dbReference type="ARBA" id="ARBA00022679"/>
    </source>
</evidence>
<dbReference type="GO" id="GO:0003899">
    <property type="term" value="F:DNA-directed RNA polymerase activity"/>
    <property type="evidence" value="ECO:0007669"/>
    <property type="project" value="UniProtKB-EC"/>
</dbReference>
<keyword evidence="9" id="KW-1185">Reference proteome</keyword>
<evidence type="ECO:0000256" key="7">
    <source>
        <dbReference type="RuleBase" id="RU000434"/>
    </source>
</evidence>